<feature type="region of interest" description="Disordered" evidence="1">
    <location>
        <begin position="429"/>
        <end position="448"/>
    </location>
</feature>
<dbReference type="PRINTS" id="PR01210">
    <property type="entry name" value="GGTRANSPTASE"/>
</dbReference>
<gene>
    <name evidence="2" type="ORF">G1H19_14445</name>
</gene>
<sequence length="640" mass="66696">MFTTRPELSGTFGMVASTHWLASAAGMAVLEGGGNAVDAAVAAGFTLQVVEPHLNGPGGEVPVLFARGDGRGQPGGAGSGPTVLAGQGTAPSAATIAAHRDLGLDLVPGTGLLPATVPGAVGAWLTLLRDHGTQPLDAVLRFAIEYAETGHPVHPRVAATVASVSEHFRTHWPTSAATWLTSDGAPPAAGRLFRNPVLASTYRRLLVAARGATREAQIDAALAAWYQGFVAEAIDEFCRYPVMDDSGRAHTGFLTGQDLAGWTPTYEAPVTLDRGGWTLAKAGPWSQGPSLLQALAMLDGDPAVGSSDRSPGTPFVTAELIHSCVESVKLAMADREAWYGDPGTWGPLGGDVVDVPVEALLSQQYTAERRALIGERASTELRPGSPDGRPPRLPELAVRAASGTAPSRPAAAGVGEPTVARADADVVPGVDSRTGEQSVTPQGTTRGDTCHVDVVDRWGNMVSATPSGGWLQSSPVIPSLGFALGTRGQMFWLEPGLPNSLAPGKRPRTTLTPSLALRDGVPALAFGTPGGDQQEQWQLCFWLAHTAGGMDLQQAIDSPAWHTTSFPSSFYPRDMTPGEVVVEDRVGPEVIAELRRRGHDVTVSGPWSLGRLSAVSRDPETGVLRGAANPRGMQGYAAGR</sequence>
<dbReference type="GO" id="GO:0016740">
    <property type="term" value="F:transferase activity"/>
    <property type="evidence" value="ECO:0007669"/>
    <property type="project" value="UniProtKB-KW"/>
</dbReference>
<protein>
    <submittedName>
        <fullName evidence="2">Gamma-glutamyltransferase family protein</fullName>
    </submittedName>
</protein>
<dbReference type="Pfam" id="PF01019">
    <property type="entry name" value="G_glu_transpept"/>
    <property type="match status" value="1"/>
</dbReference>
<feature type="region of interest" description="Disordered" evidence="1">
    <location>
        <begin position="374"/>
        <end position="394"/>
    </location>
</feature>
<accession>A0A7K3WFD0</accession>
<comment type="caution">
    <text evidence="2">The sequence shown here is derived from an EMBL/GenBank/DDBJ whole genome shotgun (WGS) entry which is preliminary data.</text>
</comment>
<dbReference type="InterPro" id="IPR043137">
    <property type="entry name" value="GGT_ssub_C"/>
</dbReference>
<dbReference type="InterPro" id="IPR043138">
    <property type="entry name" value="GGT_lsub"/>
</dbReference>
<evidence type="ECO:0000313" key="3">
    <source>
        <dbReference type="Proteomes" id="UP000470470"/>
    </source>
</evidence>
<reference evidence="2 3" key="1">
    <citation type="submission" date="2020-02" db="EMBL/GenBank/DDBJ databases">
        <title>The whole genome sequence of CPCC 205119.</title>
        <authorList>
            <person name="Jiang Z."/>
        </authorList>
    </citation>
    <scope>NUCLEOTIDE SEQUENCE [LARGE SCALE GENOMIC DNA]</scope>
    <source>
        <strain evidence="2 3">CPCC 205119</strain>
    </source>
</reference>
<dbReference type="InterPro" id="IPR029055">
    <property type="entry name" value="Ntn_hydrolases_N"/>
</dbReference>
<keyword evidence="3" id="KW-1185">Reference proteome</keyword>
<proteinExistence type="predicted"/>
<dbReference type="PANTHER" id="PTHR43881">
    <property type="entry name" value="GAMMA-GLUTAMYLTRANSPEPTIDASE (AFU_ORTHOLOGUE AFUA_4G13580)"/>
    <property type="match status" value="1"/>
</dbReference>
<dbReference type="InterPro" id="IPR052896">
    <property type="entry name" value="GGT-like_enzyme"/>
</dbReference>
<dbReference type="RefSeq" id="WP_162393357.1">
    <property type="nucleotide sequence ID" value="NZ_JAABOZ010000008.1"/>
</dbReference>
<dbReference type="Gene3D" id="1.10.246.130">
    <property type="match status" value="1"/>
</dbReference>
<dbReference type="Proteomes" id="UP000470470">
    <property type="component" value="Unassembled WGS sequence"/>
</dbReference>
<dbReference type="SUPFAM" id="SSF56235">
    <property type="entry name" value="N-terminal nucleophile aminohydrolases (Ntn hydrolases)"/>
    <property type="match status" value="1"/>
</dbReference>
<dbReference type="PANTHER" id="PTHR43881:SF1">
    <property type="entry name" value="GAMMA-GLUTAMYLTRANSPEPTIDASE (AFU_ORTHOLOGUE AFUA_4G13580)"/>
    <property type="match status" value="1"/>
</dbReference>
<dbReference type="AlphaFoldDB" id="A0A7K3WFD0"/>
<organism evidence="2 3">
    <name type="scientific">Goekera deserti</name>
    <dbReference type="NCBI Taxonomy" id="2497753"/>
    <lineage>
        <taxon>Bacteria</taxon>
        <taxon>Bacillati</taxon>
        <taxon>Actinomycetota</taxon>
        <taxon>Actinomycetes</taxon>
        <taxon>Geodermatophilales</taxon>
        <taxon>Geodermatophilaceae</taxon>
        <taxon>Goekera</taxon>
    </lineage>
</organism>
<evidence type="ECO:0000313" key="2">
    <source>
        <dbReference type="EMBL" id="NEL55195.1"/>
    </source>
</evidence>
<keyword evidence="2" id="KW-0808">Transferase</keyword>
<evidence type="ECO:0000256" key="1">
    <source>
        <dbReference type="SAM" id="MobiDB-lite"/>
    </source>
</evidence>
<name>A0A7K3WFD0_9ACTN</name>
<dbReference type="EMBL" id="JAAGWK010000021">
    <property type="protein sequence ID" value="NEL55195.1"/>
    <property type="molecule type" value="Genomic_DNA"/>
</dbReference>
<dbReference type="Gene3D" id="3.60.20.40">
    <property type="match status" value="1"/>
</dbReference>
<feature type="compositionally biased region" description="Polar residues" evidence="1">
    <location>
        <begin position="435"/>
        <end position="447"/>
    </location>
</feature>